<dbReference type="EMBL" id="CP003156">
    <property type="protein sequence ID" value="AEV31829.1"/>
    <property type="molecule type" value="Genomic_DNA"/>
</dbReference>
<protein>
    <submittedName>
        <fullName evidence="1">Uncharacterized protein</fullName>
    </submittedName>
</protein>
<accession>G8R279</accession>
<name>G8R279_OWEHD</name>
<keyword evidence="2" id="KW-1185">Reference proteome</keyword>
<gene>
    <name evidence="1" type="ordered locus">Oweho_0816</name>
</gene>
<organism evidence="1 2">
    <name type="scientific">Owenweeksia hongkongensis (strain DSM 17368 / CIP 108786 / JCM 12287 / NRRL B-23963 / UST20020801)</name>
    <dbReference type="NCBI Taxonomy" id="926562"/>
    <lineage>
        <taxon>Bacteria</taxon>
        <taxon>Pseudomonadati</taxon>
        <taxon>Bacteroidota</taxon>
        <taxon>Flavobacteriia</taxon>
        <taxon>Flavobacteriales</taxon>
        <taxon>Owenweeksiaceae</taxon>
        <taxon>Owenweeksia</taxon>
    </lineage>
</organism>
<dbReference type="Proteomes" id="UP000005631">
    <property type="component" value="Chromosome"/>
</dbReference>
<reference evidence="1 2" key="1">
    <citation type="journal article" date="2012" name="Stand. Genomic Sci.">
        <title>Genome sequence of the orange-pigmented seawater bacterium Owenweeksia hongkongensis type strain (UST20020801(T)).</title>
        <authorList>
            <person name="Riedel T."/>
            <person name="Held B."/>
            <person name="Nolan M."/>
            <person name="Lucas S."/>
            <person name="Lapidus A."/>
            <person name="Tice H."/>
            <person name="Del Rio T.G."/>
            <person name="Cheng J.F."/>
            <person name="Han C."/>
            <person name="Tapia R."/>
            <person name="Goodwin L.A."/>
            <person name="Pitluck S."/>
            <person name="Liolios K."/>
            <person name="Mavromatis K."/>
            <person name="Pagani I."/>
            <person name="Ivanova N."/>
            <person name="Mikhailova N."/>
            <person name="Pati A."/>
            <person name="Chen A."/>
            <person name="Palaniappan K."/>
            <person name="Rohde M."/>
            <person name="Tindall B.J."/>
            <person name="Detter J.C."/>
            <person name="Goker M."/>
            <person name="Woyke T."/>
            <person name="Bristow J."/>
            <person name="Eisen J.A."/>
            <person name="Markowitz V."/>
            <person name="Hugenholtz P."/>
            <person name="Klenk H.P."/>
            <person name="Kyrpides N.C."/>
        </authorList>
    </citation>
    <scope>NUCLEOTIDE SEQUENCE</scope>
    <source>
        <strain evidence="2">DSM 17368 / JCM 12287 / NRRL B-23963</strain>
    </source>
</reference>
<dbReference type="KEGG" id="oho:Oweho_0816"/>
<evidence type="ECO:0000313" key="1">
    <source>
        <dbReference type="EMBL" id="AEV31829.1"/>
    </source>
</evidence>
<proteinExistence type="predicted"/>
<sequence length="193" mass="21866">MHNNPVTKLNMKQCLFKSIPMSIFLLAVALLSSCEKEESQGNVFSTDGRAFFKVNGEPLNAGIKVLNRDGKLVIILEHYREQHGDLYPWETLSIDNFMKTTDSTQRIYGSGVSYSNSVTGSFATLEFYDILCDSYKVIGQDSIKNWVRIDKEKNNFNDVRGSFSMYMYKEGGCSSALYSDTILITDGQFYFSL</sequence>
<dbReference type="HOGENOM" id="CLU_1439758_0_0_10"/>
<dbReference type="AlphaFoldDB" id="G8R279"/>
<dbReference type="STRING" id="926562.Oweho_0816"/>
<evidence type="ECO:0000313" key="2">
    <source>
        <dbReference type="Proteomes" id="UP000005631"/>
    </source>
</evidence>